<dbReference type="AlphaFoldDB" id="A0A0M0H955"/>
<evidence type="ECO:0000256" key="2">
    <source>
        <dbReference type="ARBA" id="ARBA00023125"/>
    </source>
</evidence>
<dbReference type="Pfam" id="PF12833">
    <property type="entry name" value="HTH_18"/>
    <property type="match status" value="1"/>
</dbReference>
<dbReference type="PROSITE" id="PS01124">
    <property type="entry name" value="HTH_ARAC_FAMILY_2"/>
    <property type="match status" value="1"/>
</dbReference>
<organism evidence="5 6">
    <name type="scientific">Aneurinibacillus migulanus</name>
    <name type="common">Bacillus migulanus</name>
    <dbReference type="NCBI Taxonomy" id="47500"/>
    <lineage>
        <taxon>Bacteria</taxon>
        <taxon>Bacillati</taxon>
        <taxon>Bacillota</taxon>
        <taxon>Bacilli</taxon>
        <taxon>Bacillales</taxon>
        <taxon>Paenibacillaceae</taxon>
        <taxon>Aneurinibacillus group</taxon>
        <taxon>Aneurinibacillus</taxon>
    </lineage>
</organism>
<dbReference type="GO" id="GO:0003700">
    <property type="term" value="F:DNA-binding transcription factor activity"/>
    <property type="evidence" value="ECO:0007669"/>
    <property type="project" value="InterPro"/>
</dbReference>
<keyword evidence="6" id="KW-1185">Reference proteome</keyword>
<evidence type="ECO:0000313" key="6">
    <source>
        <dbReference type="Proteomes" id="UP000037269"/>
    </source>
</evidence>
<accession>A0A0M0H955</accession>
<dbReference type="Proteomes" id="UP000037269">
    <property type="component" value="Unassembled WGS sequence"/>
</dbReference>
<dbReference type="PANTHER" id="PTHR47893:SF1">
    <property type="entry name" value="REGULATORY PROTEIN PCHR"/>
    <property type="match status" value="1"/>
</dbReference>
<dbReference type="GO" id="GO:0043565">
    <property type="term" value="F:sequence-specific DNA binding"/>
    <property type="evidence" value="ECO:0007669"/>
    <property type="project" value="InterPro"/>
</dbReference>
<evidence type="ECO:0000256" key="1">
    <source>
        <dbReference type="ARBA" id="ARBA00023015"/>
    </source>
</evidence>
<sequence>MEEISDIPLSSRQREQYDQSIPILGGTGHIQRIFLRKGMEINWFDGRLHEPVTLDVGVHYPHLEISYTLSGQGCWEPTDSSRSYGLSPGVSNLVYMSNSEVRAELFPQERIFHMELRIDVRHFGELLPDLARISNEPFFCKQTADSPHISLLVEQIKQCPYSGTFRKLYLEGKAIELLVYHLDGAEKEEQLVRAASALKADDIRCLHQAKEILSHTWREPPGLLELARLVGLNDYKLKLGFKQLFGTTVFGYVRGLRMNEARKILEQGKANVSEAAMLVGYHNLSHFASLFRKTYGYNPSEVGKVSLCEIGQSCDRKKSV</sequence>
<evidence type="ECO:0000256" key="3">
    <source>
        <dbReference type="ARBA" id="ARBA00023163"/>
    </source>
</evidence>
<keyword evidence="2" id="KW-0238">DNA-binding</keyword>
<dbReference type="PROSITE" id="PS00041">
    <property type="entry name" value="HTH_ARAC_FAMILY_1"/>
    <property type="match status" value="1"/>
</dbReference>
<dbReference type="InterPro" id="IPR009057">
    <property type="entry name" value="Homeodomain-like_sf"/>
</dbReference>
<reference evidence="5 6" key="1">
    <citation type="submission" date="2015-07" db="EMBL/GenBank/DDBJ databases">
        <title>Fjat-14205 dsm 2895.</title>
        <authorList>
            <person name="Liu B."/>
            <person name="Wang J."/>
            <person name="Zhu Y."/>
            <person name="Liu G."/>
            <person name="Chen Q."/>
            <person name="Chen Z."/>
            <person name="Lan J."/>
            <person name="Che J."/>
            <person name="Ge C."/>
            <person name="Shi H."/>
            <person name="Pan Z."/>
            <person name="Liu X."/>
        </authorList>
    </citation>
    <scope>NUCLEOTIDE SEQUENCE [LARGE SCALE GENOMIC DNA]</scope>
    <source>
        <strain evidence="5 6">DSM 2895</strain>
    </source>
</reference>
<dbReference type="PANTHER" id="PTHR47893">
    <property type="entry name" value="REGULATORY PROTEIN PCHR"/>
    <property type="match status" value="1"/>
</dbReference>
<dbReference type="SUPFAM" id="SSF46689">
    <property type="entry name" value="Homeodomain-like"/>
    <property type="match status" value="1"/>
</dbReference>
<name>A0A0M0H955_ANEMI</name>
<keyword evidence="3" id="KW-0804">Transcription</keyword>
<dbReference type="InterPro" id="IPR018060">
    <property type="entry name" value="HTH_AraC"/>
</dbReference>
<proteinExistence type="predicted"/>
<evidence type="ECO:0000259" key="4">
    <source>
        <dbReference type="PROSITE" id="PS01124"/>
    </source>
</evidence>
<dbReference type="SMART" id="SM00342">
    <property type="entry name" value="HTH_ARAC"/>
    <property type="match status" value="1"/>
</dbReference>
<keyword evidence="1" id="KW-0805">Transcription regulation</keyword>
<comment type="caution">
    <text evidence="5">The sequence shown here is derived from an EMBL/GenBank/DDBJ whole genome shotgun (WGS) entry which is preliminary data.</text>
</comment>
<feature type="domain" description="HTH araC/xylS-type" evidence="4">
    <location>
        <begin position="207"/>
        <end position="305"/>
    </location>
</feature>
<dbReference type="InterPro" id="IPR053142">
    <property type="entry name" value="PchR_regulatory_protein"/>
</dbReference>
<evidence type="ECO:0000313" key="5">
    <source>
        <dbReference type="EMBL" id="KON98609.1"/>
    </source>
</evidence>
<dbReference type="EMBL" id="LGUG01000004">
    <property type="protein sequence ID" value="KON98609.1"/>
    <property type="molecule type" value="Genomic_DNA"/>
</dbReference>
<dbReference type="PATRIC" id="fig|47500.9.peg.5188"/>
<dbReference type="Gene3D" id="1.10.10.60">
    <property type="entry name" value="Homeodomain-like"/>
    <property type="match status" value="2"/>
</dbReference>
<gene>
    <name evidence="5" type="ORF">AF333_18105</name>
</gene>
<protein>
    <submittedName>
        <fullName evidence="5">AraC family transcriptional regulator</fullName>
    </submittedName>
</protein>
<dbReference type="STRING" id="47500.AF333_18105"/>
<dbReference type="InterPro" id="IPR018062">
    <property type="entry name" value="HTH_AraC-typ_CS"/>
</dbReference>